<keyword evidence="3" id="KW-1185">Reference proteome</keyword>
<proteinExistence type="predicted"/>
<name>A0A395IKQ9_9HELO</name>
<accession>A0A395IKQ9</accession>
<reference evidence="2 3" key="1">
    <citation type="submission" date="2018-06" db="EMBL/GenBank/DDBJ databases">
        <title>Genome Sequence of the Brown Rot Fungal Pathogen Monilinia fructigena.</title>
        <authorList>
            <person name="Landi L."/>
            <person name="De Miccolis Angelini R.M."/>
            <person name="Pollastro S."/>
            <person name="Abate D."/>
            <person name="Faretra F."/>
            <person name="Romanazzi G."/>
        </authorList>
    </citation>
    <scope>NUCLEOTIDE SEQUENCE [LARGE SCALE GENOMIC DNA]</scope>
    <source>
        <strain evidence="2 3">Mfrg269</strain>
    </source>
</reference>
<dbReference type="AlphaFoldDB" id="A0A395IKQ9"/>
<feature type="region of interest" description="Disordered" evidence="1">
    <location>
        <begin position="126"/>
        <end position="156"/>
    </location>
</feature>
<evidence type="ECO:0000313" key="3">
    <source>
        <dbReference type="Proteomes" id="UP000249056"/>
    </source>
</evidence>
<comment type="caution">
    <text evidence="2">The sequence shown here is derived from an EMBL/GenBank/DDBJ whole genome shotgun (WGS) entry which is preliminary data.</text>
</comment>
<dbReference type="EMBL" id="QKRW01000037">
    <property type="protein sequence ID" value="RAL60746.1"/>
    <property type="molecule type" value="Genomic_DNA"/>
</dbReference>
<feature type="region of interest" description="Disordered" evidence="1">
    <location>
        <begin position="1"/>
        <end position="24"/>
    </location>
</feature>
<dbReference type="OrthoDB" id="5572108at2759"/>
<evidence type="ECO:0000313" key="2">
    <source>
        <dbReference type="EMBL" id="RAL60746.1"/>
    </source>
</evidence>
<feature type="compositionally biased region" description="Basic and acidic residues" evidence="1">
    <location>
        <begin position="1"/>
        <end position="10"/>
    </location>
</feature>
<organism evidence="2 3">
    <name type="scientific">Monilinia fructigena</name>
    <dbReference type="NCBI Taxonomy" id="38457"/>
    <lineage>
        <taxon>Eukaryota</taxon>
        <taxon>Fungi</taxon>
        <taxon>Dikarya</taxon>
        <taxon>Ascomycota</taxon>
        <taxon>Pezizomycotina</taxon>
        <taxon>Leotiomycetes</taxon>
        <taxon>Helotiales</taxon>
        <taxon>Sclerotiniaceae</taxon>
        <taxon>Monilinia</taxon>
    </lineage>
</organism>
<protein>
    <submittedName>
        <fullName evidence="2">Uncharacterized protein</fullName>
    </submittedName>
</protein>
<evidence type="ECO:0000256" key="1">
    <source>
        <dbReference type="SAM" id="MobiDB-lite"/>
    </source>
</evidence>
<dbReference type="Proteomes" id="UP000249056">
    <property type="component" value="Unassembled WGS sequence"/>
</dbReference>
<gene>
    <name evidence="2" type="ORF">DID88_009851</name>
</gene>
<sequence length="156" mass="17598">MAQAPDDREAPPSPKRIKLDKPLLPNPALPFPPIAPFLFFGGTGPTRLPKSIASLIDLGFLPPDETLMREEGLERTDNGLKQTSWPEATPINQKNYYTEFGKRDDQLLASRLQNEANQEKLIRDAKNKDRALARTGNADVPLPMDEDESERLRCYR</sequence>